<reference evidence="3 4" key="1">
    <citation type="submission" date="2024-05" db="EMBL/GenBank/DDBJ databases">
        <title>Genetic variation in Jamaican populations of the coffee berry borer (Hypothenemus hampei).</title>
        <authorList>
            <person name="Errbii M."/>
            <person name="Myrie A."/>
        </authorList>
    </citation>
    <scope>NUCLEOTIDE SEQUENCE [LARGE SCALE GENOMIC DNA]</scope>
    <source>
        <strain evidence="3">JA-Hopewell-2020-01-JO</strain>
        <tissue evidence="3">Whole body</tissue>
    </source>
</reference>
<feature type="domain" description="Caspase family p20" evidence="2">
    <location>
        <begin position="93"/>
        <end position="131"/>
    </location>
</feature>
<dbReference type="Proteomes" id="UP001566132">
    <property type="component" value="Unassembled WGS sequence"/>
</dbReference>
<dbReference type="InterPro" id="IPR029030">
    <property type="entry name" value="Caspase-like_dom_sf"/>
</dbReference>
<name>A0ABD1FF70_HYPHA</name>
<evidence type="ECO:0000256" key="1">
    <source>
        <dbReference type="SAM" id="MobiDB-lite"/>
    </source>
</evidence>
<comment type="caution">
    <text evidence="3">The sequence shown here is derived from an EMBL/GenBank/DDBJ whole genome shotgun (WGS) entry which is preliminary data.</text>
</comment>
<dbReference type="PROSITE" id="PS50208">
    <property type="entry name" value="CASPASE_P20"/>
    <property type="match status" value="1"/>
</dbReference>
<dbReference type="EMBL" id="JBDJPC010000001">
    <property type="protein sequence ID" value="KAL1517936.1"/>
    <property type="molecule type" value="Genomic_DNA"/>
</dbReference>
<accession>A0ABD1FF70</accession>
<dbReference type="SUPFAM" id="SSF52129">
    <property type="entry name" value="Caspase-like"/>
    <property type="match status" value="1"/>
</dbReference>
<evidence type="ECO:0000259" key="2">
    <source>
        <dbReference type="PROSITE" id="PS50208"/>
    </source>
</evidence>
<keyword evidence="4" id="KW-1185">Reference proteome</keyword>
<dbReference type="AlphaFoldDB" id="A0ABD1FF70"/>
<dbReference type="Gene3D" id="3.40.50.1460">
    <property type="match status" value="1"/>
</dbReference>
<dbReference type="InterPro" id="IPR001309">
    <property type="entry name" value="Pept_C14_p20"/>
</dbReference>
<evidence type="ECO:0000313" key="4">
    <source>
        <dbReference type="Proteomes" id="UP001566132"/>
    </source>
</evidence>
<sequence length="323" mass="37464">MADSEKVEVKPPIDLIPDEYPRLKNSKILVEMLCHSDDSNECELQKCLEANNYTVIVTNQKNLDTIDEEWLSNVHNKIMKDNYEGSILIFRKVDYSTRDMKKIWSSFTTKMCPYLKNKPKIFIFQLAKSKIGKDYTAADLNWKSCYDTPAEADMLIVQDLYGTDREDFLVRLSKLINRYGGSEDIFTLTSYTSEGTYQPMVISTMTRRFFFKLHDVRGHHTYLKEHHDKAIKSIEEIKKHALRKGGSKNANVSLSRRSSERVTSKEGNVTRQVIKPKENKLQVTNEQHSNVKKDSTKVVVKKRNNSEKSSSSKTDTVKPIWRY</sequence>
<feature type="region of interest" description="Disordered" evidence="1">
    <location>
        <begin position="242"/>
        <end position="323"/>
    </location>
</feature>
<protein>
    <recommendedName>
        <fullName evidence="2">Caspase family p20 domain-containing protein</fullName>
    </recommendedName>
</protein>
<proteinExistence type="predicted"/>
<evidence type="ECO:0000313" key="3">
    <source>
        <dbReference type="EMBL" id="KAL1517936.1"/>
    </source>
</evidence>
<gene>
    <name evidence="3" type="ORF">ABEB36_001632</name>
</gene>
<organism evidence="3 4">
    <name type="scientific">Hypothenemus hampei</name>
    <name type="common">Coffee berry borer</name>
    <dbReference type="NCBI Taxonomy" id="57062"/>
    <lineage>
        <taxon>Eukaryota</taxon>
        <taxon>Metazoa</taxon>
        <taxon>Ecdysozoa</taxon>
        <taxon>Arthropoda</taxon>
        <taxon>Hexapoda</taxon>
        <taxon>Insecta</taxon>
        <taxon>Pterygota</taxon>
        <taxon>Neoptera</taxon>
        <taxon>Endopterygota</taxon>
        <taxon>Coleoptera</taxon>
        <taxon>Polyphaga</taxon>
        <taxon>Cucujiformia</taxon>
        <taxon>Curculionidae</taxon>
        <taxon>Scolytinae</taxon>
        <taxon>Hypothenemus</taxon>
    </lineage>
</organism>